<accession>M1ZZI4</accession>
<name>M1ZZI4_CLOBO</name>
<feature type="non-terminal residue" evidence="2">
    <location>
        <position position="221"/>
    </location>
</feature>
<proteinExistence type="predicted"/>
<dbReference type="Pfam" id="PF10096">
    <property type="entry name" value="DUF2334"/>
    <property type="match status" value="1"/>
</dbReference>
<dbReference type="InterPro" id="IPR018763">
    <property type="entry name" value="DUF2334"/>
</dbReference>
<evidence type="ECO:0000313" key="3">
    <source>
        <dbReference type="Proteomes" id="UP000011944"/>
    </source>
</evidence>
<evidence type="ECO:0000313" key="2">
    <source>
        <dbReference type="EMBL" id="EKN43020.1"/>
    </source>
</evidence>
<feature type="domain" description="Copper amine oxidase-like N-terminal" evidence="1">
    <location>
        <begin position="57"/>
        <end position="153"/>
    </location>
</feature>
<evidence type="ECO:0000259" key="1">
    <source>
        <dbReference type="Pfam" id="PF07833"/>
    </source>
</evidence>
<protein>
    <recommendedName>
        <fullName evidence="1">Copper amine oxidase-like N-terminal domain-containing protein</fullName>
    </recommendedName>
</protein>
<dbReference type="Pfam" id="PF07833">
    <property type="entry name" value="Cu_amine_oxidN1"/>
    <property type="match status" value="1"/>
</dbReference>
<reference evidence="2 3" key="2">
    <citation type="submission" date="2013-03" db="EMBL/GenBank/DDBJ databases">
        <title>Diversity in Clostridium botulinum.</title>
        <authorList>
            <person name="Timme R.E."/>
            <person name="Allard M."/>
            <person name="Luo Y."/>
            <person name="Strain E."/>
            <person name="Gonzalez-Escalona N."/>
            <person name="Brown E."/>
        </authorList>
    </citation>
    <scope>NUCLEOTIDE SEQUENCE [LARGE SCALE GENOMIC DNA]</scope>
    <source>
        <strain evidence="2 3">CFSAN001627</strain>
    </source>
</reference>
<sequence length="221" mass="26162">MIGITSYFFVGAKENEAQVKENSKKDEQKMKEEKYSKFSGLNLSKADIKLKYKDKILNLKLPIYMDKNRYYVPVNNVLDQIGVNYIIKEGKVHTEINNKKIDIHKNLANISGEKYKLRKDTILKEDIMYMSLFDFNKIMGLKANWNETEKIISLYKNKEQEKIENNNSNDSKKKPAFVRLEDITSNQRYKTPEELEKLRVISDYLYSKNIPFHVAWVPRYL</sequence>
<dbReference type="SUPFAM" id="SSF55383">
    <property type="entry name" value="Copper amine oxidase, domain N"/>
    <property type="match status" value="1"/>
</dbReference>
<dbReference type="AlphaFoldDB" id="M1ZZI4"/>
<dbReference type="InterPro" id="IPR012854">
    <property type="entry name" value="Cu_amine_oxidase-like_N"/>
</dbReference>
<dbReference type="Proteomes" id="UP000011944">
    <property type="component" value="Unassembled WGS sequence"/>
</dbReference>
<comment type="caution">
    <text evidence="2">The sequence shown here is derived from an EMBL/GenBank/DDBJ whole genome shotgun (WGS) entry which is preliminary data.</text>
</comment>
<reference evidence="2 3" key="1">
    <citation type="submission" date="2012-10" db="EMBL/GenBank/DDBJ databases">
        <authorList>
            <person name="Strain E.A."/>
            <person name="Brown E."/>
            <person name="Allard M.W."/>
            <person name="Gonzalez-Escalona N."/>
            <person name="Timme R."/>
        </authorList>
    </citation>
    <scope>NUCLEOTIDE SEQUENCE [LARGE SCALE GENOMIC DNA]</scope>
    <source>
        <strain evidence="2 3">CFSAN001627</strain>
    </source>
</reference>
<dbReference type="InterPro" id="IPR036582">
    <property type="entry name" value="Mao_N_sf"/>
</dbReference>
<gene>
    <name evidence="2" type="ORF">CFSAN001627_03230</name>
</gene>
<organism evidence="2 3">
    <name type="scientific">Clostridium botulinum CFSAN001627</name>
    <dbReference type="NCBI Taxonomy" id="1232189"/>
    <lineage>
        <taxon>Bacteria</taxon>
        <taxon>Bacillati</taxon>
        <taxon>Bacillota</taxon>
        <taxon>Clostridia</taxon>
        <taxon>Eubacteriales</taxon>
        <taxon>Clostridiaceae</taxon>
        <taxon>Clostridium</taxon>
    </lineage>
</organism>
<dbReference type="EMBL" id="AMXI01000187">
    <property type="protein sequence ID" value="EKN43020.1"/>
    <property type="molecule type" value="Genomic_DNA"/>
</dbReference>